<gene>
    <name evidence="2" type="ORF">EGYM00163_LOCUS2985</name>
</gene>
<organism evidence="2">
    <name type="scientific">Eutreptiella gymnastica</name>
    <dbReference type="NCBI Taxonomy" id="73025"/>
    <lineage>
        <taxon>Eukaryota</taxon>
        <taxon>Discoba</taxon>
        <taxon>Euglenozoa</taxon>
        <taxon>Euglenida</taxon>
        <taxon>Spirocuta</taxon>
        <taxon>Euglenophyceae</taxon>
        <taxon>Eutreptiales</taxon>
        <taxon>Eutreptiaceae</taxon>
        <taxon>Eutreptiella</taxon>
    </lineage>
</organism>
<dbReference type="AlphaFoldDB" id="A0A7S4CAK6"/>
<name>A0A7S4CAK6_9EUGL</name>
<accession>A0A7S4CAK6</accession>
<feature type="region of interest" description="Disordered" evidence="1">
    <location>
        <begin position="1"/>
        <end position="42"/>
    </location>
</feature>
<evidence type="ECO:0000313" key="2">
    <source>
        <dbReference type="EMBL" id="CAE0791869.1"/>
    </source>
</evidence>
<evidence type="ECO:0000256" key="1">
    <source>
        <dbReference type="SAM" id="MobiDB-lite"/>
    </source>
</evidence>
<dbReference type="EMBL" id="HBJA01009663">
    <property type="protein sequence ID" value="CAE0791869.1"/>
    <property type="molecule type" value="Transcribed_RNA"/>
</dbReference>
<proteinExistence type="predicted"/>
<protein>
    <submittedName>
        <fullName evidence="2">Uncharacterized protein</fullName>
    </submittedName>
</protein>
<reference evidence="2" key="1">
    <citation type="submission" date="2021-01" db="EMBL/GenBank/DDBJ databases">
        <authorList>
            <person name="Corre E."/>
            <person name="Pelletier E."/>
            <person name="Niang G."/>
            <person name="Scheremetjew M."/>
            <person name="Finn R."/>
            <person name="Kale V."/>
            <person name="Holt S."/>
            <person name="Cochrane G."/>
            <person name="Meng A."/>
            <person name="Brown T."/>
            <person name="Cohen L."/>
        </authorList>
    </citation>
    <scope>NUCLEOTIDE SEQUENCE</scope>
    <source>
        <strain evidence="2">CCMP1594</strain>
    </source>
</reference>
<sequence>MPNFDGESAALEPRNKAGAHTLGRRCPQSPKKMDATPSRRGLCASPRLRNRIAKGRPMGPHLRHANLARPGHRDQMHDKNAWPFASTGPSSLQDCTLETGNVLTPAGHIHAPLVPSRADRSPHTGGVILIELKANCRPTRVRWQCLSGKELLLSAIRCRGYLLDRRARVCTARFGPARHKRVLGMPHDSETAVPQVASTPPAPLRCWHQQLFRPSPGYPS</sequence>